<comment type="similarity">
    <text evidence="1">Belongs to the transglycosylase Slt family.</text>
</comment>
<comment type="similarity">
    <text evidence="2">Belongs to the virb1 family.</text>
</comment>
<feature type="region of interest" description="Disordered" evidence="3">
    <location>
        <begin position="75"/>
        <end position="120"/>
    </location>
</feature>
<dbReference type="AlphaFoldDB" id="A0A9W6N376"/>
<dbReference type="Gene3D" id="1.10.530.10">
    <property type="match status" value="1"/>
</dbReference>
<protein>
    <recommendedName>
        <fullName evidence="5">Transglycosylase SLT domain-containing protein</fullName>
    </recommendedName>
</protein>
<sequence length="317" mass="32367">MRNAQGSEFMRRTTVVVAVLAAAIASANAAPNNERLLRGTSGSTKSEAKVSRTVNASVTSASGAAFTAHRSAAAASAPSAAKAPEAGKRKVARTKREASRRAVRQARAHQPRKVRAARKAPAVAAEPVALRREVDLPSPSTVASAPTGSIPALVTQMAREAGVSPALAHAVVKVESRYQPRATGPGGYIGLMQLSYRTARGMGFRGSRQALYEPRTNLRYGMKYLAGAVAKSGGSTCGAVSKYQGGHGVRGVTKAGAVYCSKVKRFMAAGIPAGGRSAKAEAPKSATSKSAMSKSAASKSAAPQVTADAGAAVQPTP</sequence>
<dbReference type="Proteomes" id="UP001143364">
    <property type="component" value="Unassembled WGS sequence"/>
</dbReference>
<name>A0A9W6N376_9HYPH</name>
<accession>A0A9W6N376</accession>
<evidence type="ECO:0000256" key="1">
    <source>
        <dbReference type="ARBA" id="ARBA00007734"/>
    </source>
</evidence>
<dbReference type="InterPro" id="IPR023346">
    <property type="entry name" value="Lysozyme-like_dom_sf"/>
</dbReference>
<keyword evidence="7" id="KW-1185">Reference proteome</keyword>
<dbReference type="SUPFAM" id="SSF53955">
    <property type="entry name" value="Lysozyme-like"/>
    <property type="match status" value="1"/>
</dbReference>
<organism evidence="6 7">
    <name type="scientific">Methylopila jiangsuensis</name>
    <dbReference type="NCBI Taxonomy" id="586230"/>
    <lineage>
        <taxon>Bacteria</taxon>
        <taxon>Pseudomonadati</taxon>
        <taxon>Pseudomonadota</taxon>
        <taxon>Alphaproteobacteria</taxon>
        <taxon>Hyphomicrobiales</taxon>
        <taxon>Methylopilaceae</taxon>
        <taxon>Methylopila</taxon>
    </lineage>
</organism>
<dbReference type="PANTHER" id="PTHR37423">
    <property type="entry name" value="SOLUBLE LYTIC MUREIN TRANSGLYCOSYLASE-RELATED"/>
    <property type="match status" value="1"/>
</dbReference>
<evidence type="ECO:0000313" key="7">
    <source>
        <dbReference type="Proteomes" id="UP001143364"/>
    </source>
</evidence>
<dbReference type="InterPro" id="IPR008258">
    <property type="entry name" value="Transglycosylase_SLT_dom_1"/>
</dbReference>
<dbReference type="Pfam" id="PF01464">
    <property type="entry name" value="SLT"/>
    <property type="match status" value="1"/>
</dbReference>
<feature type="chain" id="PRO_5040749188" description="Transglycosylase SLT domain-containing protein" evidence="4">
    <location>
        <begin position="30"/>
        <end position="317"/>
    </location>
</feature>
<evidence type="ECO:0000259" key="5">
    <source>
        <dbReference type="Pfam" id="PF01464"/>
    </source>
</evidence>
<reference evidence="6" key="2">
    <citation type="submission" date="2023-01" db="EMBL/GenBank/DDBJ databases">
        <authorList>
            <person name="Sun Q."/>
            <person name="Evtushenko L."/>
        </authorList>
    </citation>
    <scope>NUCLEOTIDE SEQUENCE</scope>
    <source>
        <strain evidence="6">VKM B-2555</strain>
    </source>
</reference>
<feature type="compositionally biased region" description="Basic residues" evidence="3">
    <location>
        <begin position="101"/>
        <end position="118"/>
    </location>
</feature>
<feature type="region of interest" description="Disordered" evidence="3">
    <location>
        <begin position="34"/>
        <end position="54"/>
    </location>
</feature>
<reference evidence="6" key="1">
    <citation type="journal article" date="2014" name="Int. J. Syst. Evol. Microbiol.">
        <title>Complete genome sequence of Corynebacterium casei LMG S-19264T (=DSM 44701T), isolated from a smear-ripened cheese.</title>
        <authorList>
            <consortium name="US DOE Joint Genome Institute (JGI-PGF)"/>
            <person name="Walter F."/>
            <person name="Albersmeier A."/>
            <person name="Kalinowski J."/>
            <person name="Ruckert C."/>
        </authorList>
    </citation>
    <scope>NUCLEOTIDE SEQUENCE</scope>
    <source>
        <strain evidence="6">VKM B-2555</strain>
    </source>
</reference>
<dbReference type="EMBL" id="BSFK01000005">
    <property type="protein sequence ID" value="GLK76045.1"/>
    <property type="molecule type" value="Genomic_DNA"/>
</dbReference>
<gene>
    <name evidence="6" type="ORF">GCM10008171_12990</name>
</gene>
<feature type="compositionally biased region" description="Low complexity" evidence="3">
    <location>
        <begin position="283"/>
        <end position="302"/>
    </location>
</feature>
<evidence type="ECO:0000313" key="6">
    <source>
        <dbReference type="EMBL" id="GLK76045.1"/>
    </source>
</evidence>
<dbReference type="PANTHER" id="PTHR37423:SF2">
    <property type="entry name" value="MEMBRANE-BOUND LYTIC MUREIN TRANSGLYCOSYLASE C"/>
    <property type="match status" value="1"/>
</dbReference>
<feature type="domain" description="Transglycosylase SLT" evidence="5">
    <location>
        <begin position="155"/>
        <end position="248"/>
    </location>
</feature>
<evidence type="ECO:0000256" key="2">
    <source>
        <dbReference type="ARBA" id="ARBA00009387"/>
    </source>
</evidence>
<feature type="region of interest" description="Disordered" evidence="3">
    <location>
        <begin position="274"/>
        <end position="317"/>
    </location>
</feature>
<proteinExistence type="inferred from homology"/>
<comment type="caution">
    <text evidence="6">The sequence shown here is derived from an EMBL/GenBank/DDBJ whole genome shotgun (WGS) entry which is preliminary data.</text>
</comment>
<keyword evidence="4" id="KW-0732">Signal</keyword>
<feature type="signal peptide" evidence="4">
    <location>
        <begin position="1"/>
        <end position="29"/>
    </location>
</feature>
<evidence type="ECO:0000256" key="4">
    <source>
        <dbReference type="SAM" id="SignalP"/>
    </source>
</evidence>
<evidence type="ECO:0000256" key="3">
    <source>
        <dbReference type="SAM" id="MobiDB-lite"/>
    </source>
</evidence>
<feature type="compositionally biased region" description="Low complexity" evidence="3">
    <location>
        <begin position="75"/>
        <end position="84"/>
    </location>
</feature>